<feature type="domain" description="M23ase beta-sheet core" evidence="2">
    <location>
        <begin position="162"/>
        <end position="256"/>
    </location>
</feature>
<evidence type="ECO:0000313" key="4">
    <source>
        <dbReference type="Proteomes" id="UP000233786"/>
    </source>
</evidence>
<dbReference type="CDD" id="cd12797">
    <property type="entry name" value="M23_peptidase"/>
    <property type="match status" value="1"/>
</dbReference>
<dbReference type="InterPro" id="IPR016047">
    <property type="entry name" value="M23ase_b-sheet_dom"/>
</dbReference>
<feature type="region of interest" description="Disordered" evidence="1">
    <location>
        <begin position="85"/>
        <end position="109"/>
    </location>
</feature>
<proteinExistence type="predicted"/>
<keyword evidence="4" id="KW-1185">Reference proteome</keyword>
<keyword evidence="3" id="KW-0378">Hydrolase</keyword>
<dbReference type="InterPro" id="IPR011055">
    <property type="entry name" value="Dup_hybrid_motif"/>
</dbReference>
<organism evidence="3 4">
    <name type="scientific">Saccharopolyspora spinosa</name>
    <dbReference type="NCBI Taxonomy" id="60894"/>
    <lineage>
        <taxon>Bacteria</taxon>
        <taxon>Bacillati</taxon>
        <taxon>Actinomycetota</taxon>
        <taxon>Actinomycetes</taxon>
        <taxon>Pseudonocardiales</taxon>
        <taxon>Pseudonocardiaceae</taxon>
        <taxon>Saccharopolyspora</taxon>
    </lineage>
</organism>
<evidence type="ECO:0000313" key="3">
    <source>
        <dbReference type="EMBL" id="PKW19302.1"/>
    </source>
</evidence>
<gene>
    <name evidence="3" type="ORF">A8926_7467</name>
</gene>
<dbReference type="PANTHER" id="PTHR21666">
    <property type="entry name" value="PEPTIDASE-RELATED"/>
    <property type="match status" value="1"/>
</dbReference>
<evidence type="ECO:0000259" key="2">
    <source>
        <dbReference type="Pfam" id="PF01551"/>
    </source>
</evidence>
<dbReference type="Pfam" id="PF01551">
    <property type="entry name" value="Peptidase_M23"/>
    <property type="match status" value="1"/>
</dbReference>
<name>A0A2N3Y8Q3_SACSN</name>
<dbReference type="SUPFAM" id="SSF51261">
    <property type="entry name" value="Duplicated hybrid motif"/>
    <property type="match status" value="1"/>
</dbReference>
<dbReference type="EMBL" id="PJNB01000001">
    <property type="protein sequence ID" value="PKW19302.1"/>
    <property type="molecule type" value="Genomic_DNA"/>
</dbReference>
<dbReference type="RefSeq" id="WP_010306942.1">
    <property type="nucleotide sequence ID" value="NZ_CP061007.1"/>
</dbReference>
<reference evidence="3" key="1">
    <citation type="submission" date="2017-12" db="EMBL/GenBank/DDBJ databases">
        <title>Sequencing the genomes of 1000 Actinobacteria strains.</title>
        <authorList>
            <person name="Klenk H.-P."/>
        </authorList>
    </citation>
    <scope>NUCLEOTIDE SEQUENCE [LARGE SCALE GENOMIC DNA]</scope>
    <source>
        <strain evidence="3">DSM 44228</strain>
    </source>
</reference>
<comment type="caution">
    <text evidence="3">The sequence shown here is derived from an EMBL/GenBank/DDBJ whole genome shotgun (WGS) entry which is preliminary data.</text>
</comment>
<dbReference type="GO" id="GO:0004222">
    <property type="term" value="F:metalloendopeptidase activity"/>
    <property type="evidence" value="ECO:0007669"/>
    <property type="project" value="TreeGrafter"/>
</dbReference>
<sequence length="267" mass="27958">MGKHCKEGGHPPKAALPVRNKVVATVVAGGAFAAVGQPLAAVADPELPVHPLASSKNLSLAVTGTDTSPATVRLLGSEAATDSYAEAQKVQKSEAIEQSREADRAEAERAEAARVEAARVEAERAAAEAKRAAEERERKARGFVKPAEGTFTSGFGSRWGTSHRGIDIANKIGTTIRSVAAGKVIDAGPASGFGLWIRVQHNDGTITVYGHINTIEVSVGQQVGAGDKIATMGNRGQSTGPHLHFEVIENGIKINPLPWLNERGIEV</sequence>
<dbReference type="STRING" id="994479.GCA_000194155_00699"/>
<dbReference type="Gene3D" id="2.70.70.10">
    <property type="entry name" value="Glucose Permease (Domain IIA)"/>
    <property type="match status" value="1"/>
</dbReference>
<protein>
    <submittedName>
        <fullName evidence="3">Murein DD-endopeptidase MepM/ murein hydrolase activator NlpD</fullName>
    </submittedName>
</protein>
<evidence type="ECO:0000256" key="1">
    <source>
        <dbReference type="SAM" id="MobiDB-lite"/>
    </source>
</evidence>
<accession>A0A2N3Y8Q3</accession>
<dbReference type="OrthoDB" id="1099523at2"/>
<feature type="compositionally biased region" description="Basic and acidic residues" evidence="1">
    <location>
        <begin position="89"/>
        <end position="109"/>
    </location>
</feature>
<dbReference type="InterPro" id="IPR050570">
    <property type="entry name" value="Cell_wall_metabolism_enzyme"/>
</dbReference>
<dbReference type="PANTHER" id="PTHR21666:SF270">
    <property type="entry name" value="MUREIN HYDROLASE ACTIVATOR ENVC"/>
    <property type="match status" value="1"/>
</dbReference>
<dbReference type="Proteomes" id="UP000233786">
    <property type="component" value="Unassembled WGS sequence"/>
</dbReference>
<dbReference type="AlphaFoldDB" id="A0A2N3Y8Q3"/>